<dbReference type="EMBL" id="JAIQCJ010000544">
    <property type="protein sequence ID" value="KAJ8795572.1"/>
    <property type="molecule type" value="Genomic_DNA"/>
</dbReference>
<keyword evidence="3" id="KW-1185">Reference proteome</keyword>
<comment type="caution">
    <text evidence="2">The sequence shown here is derived from an EMBL/GenBank/DDBJ whole genome shotgun (WGS) entry which is preliminary data.</text>
</comment>
<feature type="region of interest" description="Disordered" evidence="1">
    <location>
        <begin position="149"/>
        <end position="294"/>
    </location>
</feature>
<organism evidence="2 3">
    <name type="scientific">Eschrichtius robustus</name>
    <name type="common">California gray whale</name>
    <name type="synonym">Eschrichtius gibbosus</name>
    <dbReference type="NCBI Taxonomy" id="9764"/>
    <lineage>
        <taxon>Eukaryota</taxon>
        <taxon>Metazoa</taxon>
        <taxon>Chordata</taxon>
        <taxon>Craniata</taxon>
        <taxon>Vertebrata</taxon>
        <taxon>Euteleostomi</taxon>
        <taxon>Mammalia</taxon>
        <taxon>Eutheria</taxon>
        <taxon>Laurasiatheria</taxon>
        <taxon>Artiodactyla</taxon>
        <taxon>Whippomorpha</taxon>
        <taxon>Cetacea</taxon>
        <taxon>Mysticeti</taxon>
        <taxon>Eschrichtiidae</taxon>
        <taxon>Eschrichtius</taxon>
    </lineage>
</organism>
<accession>A0AB34HRS7</accession>
<name>A0AB34HRS7_ESCRO</name>
<feature type="compositionally biased region" description="Pro residues" evidence="1">
    <location>
        <begin position="282"/>
        <end position="294"/>
    </location>
</feature>
<feature type="compositionally biased region" description="Polar residues" evidence="1">
    <location>
        <begin position="110"/>
        <end position="122"/>
    </location>
</feature>
<evidence type="ECO:0000256" key="1">
    <source>
        <dbReference type="SAM" id="MobiDB-lite"/>
    </source>
</evidence>
<protein>
    <submittedName>
        <fullName evidence="2">Uncharacterized protein</fullName>
    </submittedName>
</protein>
<evidence type="ECO:0000313" key="3">
    <source>
        <dbReference type="Proteomes" id="UP001159641"/>
    </source>
</evidence>
<dbReference type="AlphaFoldDB" id="A0AB34HRS7"/>
<proteinExistence type="predicted"/>
<dbReference type="Proteomes" id="UP001159641">
    <property type="component" value="Unassembled WGS sequence"/>
</dbReference>
<reference evidence="2 3" key="1">
    <citation type="submission" date="2022-11" db="EMBL/GenBank/DDBJ databases">
        <title>Whole genome sequence of Eschrichtius robustus ER-17-0199.</title>
        <authorList>
            <person name="Bruniche-Olsen A."/>
            <person name="Black A.N."/>
            <person name="Fields C.J."/>
            <person name="Walden K."/>
            <person name="Dewoody J.A."/>
        </authorList>
    </citation>
    <scope>NUCLEOTIDE SEQUENCE [LARGE SCALE GENOMIC DNA]</scope>
    <source>
        <strain evidence="2">ER-17-0199</strain>
        <tissue evidence="2">Blubber</tissue>
    </source>
</reference>
<feature type="compositionally biased region" description="Polar residues" evidence="1">
    <location>
        <begin position="197"/>
        <end position="209"/>
    </location>
</feature>
<evidence type="ECO:0000313" key="2">
    <source>
        <dbReference type="EMBL" id="KAJ8795572.1"/>
    </source>
</evidence>
<feature type="region of interest" description="Disordered" evidence="1">
    <location>
        <begin position="76"/>
        <end position="137"/>
    </location>
</feature>
<sequence length="294" mass="30547">MLENLSITVQLVDTPQPCLDRALLQPHLMVHKNPGGALTKARSRVDPDLGPQCPRTVRSGVCGRATRSGALFSSPTDLDTLLRTPPMCSPPPSRPPTEGRIVCTNRHQHLATSSQVTPTAAGSPSRPPAESKHSVPATWRLRDPQLRAGGGWVASQAQEKRDSEPLRGSPRSPSGVGVGVGAGQEGPLHRRGVRGAQTPSGGRIVQSTGRGRGAPRVLTEELGRALPPGSTSPRPQRRSPLAGGAGGQAPIRPELPGQQMGIQPQACFPSPPCLNLPLGPLVVPPSGPSPGPGT</sequence>
<gene>
    <name evidence="2" type="ORF">J1605_002334</name>
</gene>